<name>A0A0B5FF14_9BACT</name>
<dbReference type="STRING" id="483547.GSUB_04130"/>
<sequence length="172" mass="18618">MTAVLKNPLTETLSGEPKSMPLHIARILLFIAALSLAACGGGSSSEVRQPTPADTLNISGIVVDGPIAGARVEIREKIGNEEKTIHQCWDTGKGTCITTTVNEGRFSFFFDGRNKIRASAPTGRSGSETCVRRYSSVAHTPPSFVVARQVILVIVNSLRLPFRSLRGRKRRV</sequence>
<dbReference type="HOGENOM" id="CLU_1553095_0_0_7"/>
<dbReference type="KEGG" id="gsb:GSUB_04130"/>
<reference evidence="1 2" key="1">
    <citation type="journal article" date="2015" name="Genome Announc.">
        <title>Genomes of Geoalkalibacter ferrihydriticus Z-0531T and Geoalkalibacter subterraneus Red1T, Two Haloalkaliphilic Metal-Reducing Deltaproteobacteria.</title>
        <authorList>
            <person name="Badalamenti J.P."/>
            <person name="Krajmalnik-Brown R."/>
            <person name="Torres C.I."/>
            <person name="Bond D.R."/>
        </authorList>
    </citation>
    <scope>NUCLEOTIDE SEQUENCE [LARGE SCALE GENOMIC DNA]</scope>
    <source>
        <strain evidence="1 2">Red1</strain>
    </source>
</reference>
<organism evidence="1 2">
    <name type="scientific">Geoalkalibacter subterraneus</name>
    <dbReference type="NCBI Taxonomy" id="483547"/>
    <lineage>
        <taxon>Bacteria</taxon>
        <taxon>Pseudomonadati</taxon>
        <taxon>Thermodesulfobacteriota</taxon>
        <taxon>Desulfuromonadia</taxon>
        <taxon>Desulfuromonadales</taxon>
        <taxon>Geoalkalibacteraceae</taxon>
        <taxon>Geoalkalibacter</taxon>
    </lineage>
</organism>
<accession>A0A0B5FF14</accession>
<protein>
    <submittedName>
        <fullName evidence="1">Uncharacterized protein</fullName>
    </submittedName>
</protein>
<evidence type="ECO:0000313" key="1">
    <source>
        <dbReference type="EMBL" id="AJF05913.1"/>
    </source>
</evidence>
<dbReference type="AlphaFoldDB" id="A0A0B5FF14"/>
<evidence type="ECO:0000313" key="2">
    <source>
        <dbReference type="Proteomes" id="UP000035036"/>
    </source>
</evidence>
<gene>
    <name evidence="1" type="ORF">GSUB_04130</name>
</gene>
<dbReference type="EMBL" id="CP010311">
    <property type="protein sequence ID" value="AJF05913.1"/>
    <property type="molecule type" value="Genomic_DNA"/>
</dbReference>
<proteinExistence type="predicted"/>
<keyword evidence="2" id="KW-1185">Reference proteome</keyword>
<dbReference type="Proteomes" id="UP000035036">
    <property type="component" value="Chromosome"/>
</dbReference>